<accession>A0A2S9RQG6</accession>
<comment type="caution">
    <text evidence="1">The sequence shown here is derived from an EMBL/GenBank/DDBJ whole genome shotgun (WGS) entry which is preliminary data.</text>
</comment>
<name>A0A2S9RQG6_HAEIF</name>
<sequence>MEQITPEEYAGKLLEAVHLFINYSVQDYISRGIIQANEKPRFMRELWGQLEQSALENNRTFNNKATASTCFTFE</sequence>
<proteinExistence type="predicted"/>
<evidence type="ECO:0000313" key="1">
    <source>
        <dbReference type="EMBL" id="PRJ62582.1"/>
    </source>
</evidence>
<reference evidence="1 2" key="1">
    <citation type="submission" date="2017-04" db="EMBL/GenBank/DDBJ databases">
        <title>Haemophilus influenzae in COPD genome sequencing project.</title>
        <authorList>
            <person name="Murphy T.F."/>
            <person name="Kong Y."/>
            <person name="Nadendla S."/>
            <person name="Tettelin H."/>
            <person name="Pettigrew M."/>
        </authorList>
    </citation>
    <scope>NUCLEOTIDE SEQUENCE [LARGE SCALE GENOMIC DNA]</scope>
    <source>
        <strain evidence="1 2">56P127H1</strain>
    </source>
</reference>
<dbReference type="AlphaFoldDB" id="A0A2S9RQG6"/>
<dbReference type="EMBL" id="NEBY01000169">
    <property type="protein sequence ID" value="PRJ62582.1"/>
    <property type="molecule type" value="Genomic_DNA"/>
</dbReference>
<gene>
    <name evidence="1" type="ORF">BV102_00232</name>
</gene>
<dbReference type="RefSeq" id="WP_105878830.1">
    <property type="nucleotide sequence ID" value="NZ_CP135761.1"/>
</dbReference>
<protein>
    <submittedName>
        <fullName evidence="1">Uncharacterized protein</fullName>
    </submittedName>
</protein>
<organism evidence="1 2">
    <name type="scientific">Haemophilus influenzae</name>
    <dbReference type="NCBI Taxonomy" id="727"/>
    <lineage>
        <taxon>Bacteria</taxon>
        <taxon>Pseudomonadati</taxon>
        <taxon>Pseudomonadota</taxon>
        <taxon>Gammaproteobacteria</taxon>
        <taxon>Pasteurellales</taxon>
        <taxon>Pasteurellaceae</taxon>
        <taxon>Haemophilus</taxon>
    </lineage>
</organism>
<evidence type="ECO:0000313" key="2">
    <source>
        <dbReference type="Proteomes" id="UP000238532"/>
    </source>
</evidence>
<dbReference type="Proteomes" id="UP000238532">
    <property type="component" value="Unassembled WGS sequence"/>
</dbReference>